<keyword evidence="2" id="KW-1185">Reference proteome</keyword>
<dbReference type="EMBL" id="CP032548">
    <property type="protein sequence ID" value="AZJ36361.1"/>
    <property type="molecule type" value="Genomic_DNA"/>
</dbReference>
<gene>
    <name evidence="1" type="ORF">D6T69_12825</name>
</gene>
<evidence type="ECO:0000313" key="2">
    <source>
        <dbReference type="Proteomes" id="UP000274593"/>
    </source>
</evidence>
<reference evidence="1 2" key="1">
    <citation type="submission" date="2018-09" db="EMBL/GenBank/DDBJ databases">
        <title>Insights into the microbiota of Asian seabass (Lates calcarifer) with tenacibaculosis symptoms and description of sp. nov. Tenacibaculum singaporense.</title>
        <authorList>
            <person name="Miyake S."/>
            <person name="Soh M."/>
            <person name="Azman M.N."/>
            <person name="Ngoh S.Y."/>
            <person name="Orban L."/>
        </authorList>
    </citation>
    <scope>NUCLEOTIDE SEQUENCE [LARGE SCALE GENOMIC DNA]</scope>
    <source>
        <strain evidence="1 2">DSM 106434</strain>
    </source>
</reference>
<sequence>MARNSSKNYYYEKSFIGKPPTLQNTLPQNKYNLLKFSFFLLYLDKLKTRFPMKQKLLRINQREDKLNSRVGRTLTYKQLVEFASKLPNKIKSLV</sequence>
<organism evidence="1 2">
    <name type="scientific">Tenacibaculum singaporense</name>
    <dbReference type="NCBI Taxonomy" id="2358479"/>
    <lineage>
        <taxon>Bacteria</taxon>
        <taxon>Pseudomonadati</taxon>
        <taxon>Bacteroidota</taxon>
        <taxon>Flavobacteriia</taxon>
        <taxon>Flavobacteriales</taxon>
        <taxon>Flavobacteriaceae</taxon>
        <taxon>Tenacibaculum</taxon>
    </lineage>
</organism>
<dbReference type="KEGG" id="tsig:D6T69_12825"/>
<name>A0A3Q8RPA8_9FLAO</name>
<dbReference type="Proteomes" id="UP000274593">
    <property type="component" value="Chromosome"/>
</dbReference>
<proteinExistence type="predicted"/>
<dbReference type="AlphaFoldDB" id="A0A3Q8RPA8"/>
<protein>
    <submittedName>
        <fullName evidence="1">Uncharacterized protein</fullName>
    </submittedName>
</protein>
<accession>A0A3Q8RPA8</accession>
<evidence type="ECO:0000313" key="1">
    <source>
        <dbReference type="EMBL" id="AZJ36361.1"/>
    </source>
</evidence>